<gene>
    <name evidence="2" type="ORF">CEQ21_08700</name>
</gene>
<dbReference type="Pfam" id="PF13215">
    <property type="entry name" value="DUF4023"/>
    <property type="match status" value="1"/>
</dbReference>
<evidence type="ECO:0000256" key="1">
    <source>
        <dbReference type="SAM" id="MobiDB-lite"/>
    </source>
</evidence>
<comment type="caution">
    <text evidence="2">The sequence shown here is derived from an EMBL/GenBank/DDBJ whole genome shotgun (WGS) entry which is preliminary data.</text>
</comment>
<evidence type="ECO:0000313" key="2">
    <source>
        <dbReference type="EMBL" id="TRZ35703.1"/>
    </source>
</evidence>
<sequence length="38" mass="4374">MKDTSEFVANLKENTKKQEKNKHKGKGHPESSLPNKQH</sequence>
<name>A0A553SFC8_NIACI</name>
<proteinExistence type="predicted"/>
<dbReference type="InterPro" id="IPR025097">
    <property type="entry name" value="DUF4023"/>
</dbReference>
<accession>A0A553SFC8</accession>
<dbReference type="RefSeq" id="WP_185764268.1">
    <property type="nucleotide sequence ID" value="NZ_RIBP01000004.1"/>
</dbReference>
<evidence type="ECO:0000313" key="3">
    <source>
        <dbReference type="Proteomes" id="UP000319837"/>
    </source>
</evidence>
<dbReference type="Proteomes" id="UP000319837">
    <property type="component" value="Unassembled WGS sequence"/>
</dbReference>
<organism evidence="2 3">
    <name type="scientific">Niallia circulans</name>
    <name type="common">Bacillus circulans</name>
    <dbReference type="NCBI Taxonomy" id="1397"/>
    <lineage>
        <taxon>Bacteria</taxon>
        <taxon>Bacillati</taxon>
        <taxon>Bacillota</taxon>
        <taxon>Bacilli</taxon>
        <taxon>Bacillales</taxon>
        <taxon>Bacillaceae</taxon>
        <taxon>Niallia</taxon>
    </lineage>
</organism>
<reference evidence="3" key="1">
    <citation type="submission" date="2018-10" db="EMBL/GenBank/DDBJ databases">
        <title>FDA dAtabase for Regulatory Grade micrObial Sequences (FDA-ARGOS): Supporting development and validation of Infectious Disease Dx tests.</title>
        <authorList>
            <person name="Minogue T."/>
            <person name="Wolcott M."/>
            <person name="Wasieloski L."/>
            <person name="Aguilar W."/>
            <person name="Moore D."/>
            <person name="Tallon L."/>
            <person name="Sadzewicz L."/>
            <person name="Sengamalay N."/>
            <person name="Ott S."/>
            <person name="Godinez A."/>
            <person name="Nagaraj S."/>
            <person name="Vavikolanu K."/>
            <person name="Vyas G."/>
            <person name="Nadendla S."/>
            <person name="George J."/>
            <person name="Sichtig H."/>
        </authorList>
    </citation>
    <scope>NUCLEOTIDE SEQUENCE [LARGE SCALE GENOMIC DNA]</scope>
    <source>
        <strain evidence="3">FDAARGOS_343</strain>
    </source>
</reference>
<dbReference type="EMBL" id="RIBP01000004">
    <property type="protein sequence ID" value="TRZ35703.1"/>
    <property type="molecule type" value="Genomic_DNA"/>
</dbReference>
<feature type="region of interest" description="Disordered" evidence="1">
    <location>
        <begin position="1"/>
        <end position="38"/>
    </location>
</feature>
<dbReference type="AlphaFoldDB" id="A0A553SFC8"/>
<protein>
    <submittedName>
        <fullName evidence="2">DUF4023 domain-containing protein</fullName>
    </submittedName>
</protein>